<protein>
    <submittedName>
        <fullName evidence="1">Putative sugar O-methyltransferase</fullName>
        <ecNumber evidence="1">2.1.1.-</ecNumber>
    </submittedName>
</protein>
<dbReference type="AlphaFoldDB" id="A0A367F520"/>
<proteinExistence type="predicted"/>
<dbReference type="GO" id="GO:0032259">
    <property type="term" value="P:methylation"/>
    <property type="evidence" value="ECO:0007669"/>
    <property type="project" value="UniProtKB-KW"/>
</dbReference>
<dbReference type="EC" id="2.1.1.-" evidence="1"/>
<dbReference type="InterPro" id="IPR030807">
    <property type="entry name" value="Methyltran_NanM"/>
</dbReference>
<dbReference type="SUPFAM" id="SSF53335">
    <property type="entry name" value="S-adenosyl-L-methionine-dependent methyltransferases"/>
    <property type="match status" value="1"/>
</dbReference>
<keyword evidence="1" id="KW-0489">Methyltransferase</keyword>
<evidence type="ECO:0000313" key="2">
    <source>
        <dbReference type="Proteomes" id="UP000252914"/>
    </source>
</evidence>
<gene>
    <name evidence="1" type="ORF">DTL70_08750</name>
</gene>
<keyword evidence="1" id="KW-0808">Transferase</keyword>
<keyword evidence="2" id="KW-1185">Reference proteome</keyword>
<name>A0A367F520_9ACTN</name>
<organism evidence="1 2">
    <name type="scientific">Streptomyces diacarni</name>
    <dbReference type="NCBI Taxonomy" id="2800381"/>
    <lineage>
        <taxon>Bacteria</taxon>
        <taxon>Bacillati</taxon>
        <taxon>Actinomycetota</taxon>
        <taxon>Actinomycetes</taxon>
        <taxon>Kitasatosporales</taxon>
        <taxon>Streptomycetaceae</taxon>
        <taxon>Streptomyces</taxon>
    </lineage>
</organism>
<dbReference type="NCBIfam" id="TIGR04371">
    <property type="entry name" value="methyltran_NanM"/>
    <property type="match status" value="1"/>
</dbReference>
<dbReference type="EMBL" id="QOIN01000036">
    <property type="protein sequence ID" value="RCG25476.1"/>
    <property type="molecule type" value="Genomic_DNA"/>
</dbReference>
<sequence length="307" mass="34749">MAQSFTASRMWNRIHDLWGEEAAADLSDFKSDTRNYKISLWDPRVNGVRYLKALIYNYGMQLGPDDWARIRKIENRETGNPVSVRIHGEMLCMDYLQGVLELGFIEKEVDLRGGSVMEIGAGYGRTCHTIMSNHDLAAYYIVDLEKTLQLSRKYLRTVLAPEQFEKITFVQADDSVDSVYSAMDAAHFDLCINVHSMAEMPEETVRAYLKLIDTKCSAFFVKNPVGKFLDKNLDGHPEGQEAVDLALEAGPLRQVLDIYDSEAVDAAVPGYITTYTPGDGWTCVADGRGLPWSYFWQVIYKNERAGR</sequence>
<dbReference type="RefSeq" id="WP_114021306.1">
    <property type="nucleotide sequence ID" value="NZ_JBEYTF010000023.1"/>
</dbReference>
<dbReference type="Gene3D" id="3.40.50.150">
    <property type="entry name" value="Vaccinia Virus protein VP39"/>
    <property type="match status" value="1"/>
</dbReference>
<evidence type="ECO:0000313" key="1">
    <source>
        <dbReference type="EMBL" id="RCG25476.1"/>
    </source>
</evidence>
<dbReference type="Proteomes" id="UP000252914">
    <property type="component" value="Unassembled WGS sequence"/>
</dbReference>
<reference evidence="1 2" key="1">
    <citation type="submission" date="2018-06" db="EMBL/GenBank/DDBJ databases">
        <title>Streptomyces reniochalinae sp. nov. and Streptomyces diacarnus sp. nov. from marine sponges.</title>
        <authorList>
            <person name="Li L."/>
        </authorList>
    </citation>
    <scope>NUCLEOTIDE SEQUENCE [LARGE SCALE GENOMIC DNA]</scope>
    <source>
        <strain evidence="1 2">LHW51701</strain>
    </source>
</reference>
<dbReference type="InterPro" id="IPR029063">
    <property type="entry name" value="SAM-dependent_MTases_sf"/>
</dbReference>
<dbReference type="GO" id="GO:0008168">
    <property type="term" value="F:methyltransferase activity"/>
    <property type="evidence" value="ECO:0007669"/>
    <property type="project" value="UniProtKB-KW"/>
</dbReference>
<accession>A0A367F520</accession>
<comment type="caution">
    <text evidence="1">The sequence shown here is derived from an EMBL/GenBank/DDBJ whole genome shotgun (WGS) entry which is preliminary data.</text>
</comment>